<dbReference type="AlphaFoldDB" id="A0A1E5RNH7"/>
<keyword evidence="4 7" id="KW-0496">Mitochondrion</keyword>
<keyword evidence="5" id="KW-0472">Membrane</keyword>
<keyword evidence="7 9" id="KW-0645">Protease</keyword>
<keyword evidence="2 7" id="KW-0999">Mitochondrion inner membrane</keyword>
<evidence type="ECO:0000256" key="1">
    <source>
        <dbReference type="ARBA" id="ARBA00004273"/>
    </source>
</evidence>
<protein>
    <recommendedName>
        <fullName evidence="7">Mitochondrial inner membrane protease subunit</fullName>
        <ecNumber evidence="7">3.4.21.-</ecNumber>
    </recommendedName>
</protein>
<evidence type="ECO:0000256" key="4">
    <source>
        <dbReference type="ARBA" id="ARBA00023128"/>
    </source>
</evidence>
<evidence type="ECO:0000256" key="3">
    <source>
        <dbReference type="ARBA" id="ARBA00022801"/>
    </source>
</evidence>
<evidence type="ECO:0000256" key="2">
    <source>
        <dbReference type="ARBA" id="ARBA00022792"/>
    </source>
</evidence>
<dbReference type="InterPro" id="IPR036286">
    <property type="entry name" value="LexA/Signal_pep-like_sf"/>
</dbReference>
<organism evidence="9 10">
    <name type="scientific">Hanseniaspora osmophila</name>
    <dbReference type="NCBI Taxonomy" id="56408"/>
    <lineage>
        <taxon>Eukaryota</taxon>
        <taxon>Fungi</taxon>
        <taxon>Dikarya</taxon>
        <taxon>Ascomycota</taxon>
        <taxon>Saccharomycotina</taxon>
        <taxon>Saccharomycetes</taxon>
        <taxon>Saccharomycodales</taxon>
        <taxon>Saccharomycodaceae</taxon>
        <taxon>Hanseniaspora</taxon>
    </lineage>
</organism>
<feature type="domain" description="Peptidase S26" evidence="8">
    <location>
        <begin position="1"/>
        <end position="165"/>
    </location>
</feature>
<dbReference type="PANTHER" id="PTHR12383">
    <property type="entry name" value="PROTEASE FAMILY S26 MITOCHONDRIAL INNER MEMBRANE PROTEASE-RELATED"/>
    <property type="match status" value="1"/>
</dbReference>
<dbReference type="PRINTS" id="PR00727">
    <property type="entry name" value="LEADERPTASE"/>
</dbReference>
<dbReference type="GO" id="GO:0042720">
    <property type="term" value="C:mitochondrial inner membrane peptidase complex"/>
    <property type="evidence" value="ECO:0007669"/>
    <property type="project" value="TreeGrafter"/>
</dbReference>
<reference evidence="10" key="1">
    <citation type="journal article" date="2016" name="Genome Announc.">
        <title>Genome sequences of three species of Hanseniaspora isolated from spontaneous wine fermentations.</title>
        <authorList>
            <person name="Sternes P.R."/>
            <person name="Lee D."/>
            <person name="Kutyna D.R."/>
            <person name="Borneman A.R."/>
        </authorList>
    </citation>
    <scope>NUCLEOTIDE SEQUENCE [LARGE SCALE GENOMIC DNA]</scope>
    <source>
        <strain evidence="10">AWRI3579</strain>
    </source>
</reference>
<dbReference type="InterPro" id="IPR000223">
    <property type="entry name" value="Pept_S26A_signal_pept_1"/>
</dbReference>
<accession>A0A1E5RNH7</accession>
<evidence type="ECO:0000256" key="7">
    <source>
        <dbReference type="RuleBase" id="RU362041"/>
    </source>
</evidence>
<dbReference type="FunCoup" id="A0A1E5RNH7">
    <property type="interactions" value="395"/>
</dbReference>
<evidence type="ECO:0000256" key="6">
    <source>
        <dbReference type="ARBA" id="ARBA00038445"/>
    </source>
</evidence>
<dbReference type="PROSITE" id="PS00760">
    <property type="entry name" value="SPASE_I_2"/>
    <property type="match status" value="1"/>
</dbReference>
<dbReference type="GO" id="GO:0006465">
    <property type="term" value="P:signal peptide processing"/>
    <property type="evidence" value="ECO:0007669"/>
    <property type="project" value="InterPro"/>
</dbReference>
<dbReference type="InterPro" id="IPR019757">
    <property type="entry name" value="Pept_S26A_signal_pept_1_Lys-AS"/>
</dbReference>
<dbReference type="EMBL" id="LPNM01000005">
    <property type="protein sequence ID" value="OEJ88447.1"/>
    <property type="molecule type" value="Genomic_DNA"/>
</dbReference>
<evidence type="ECO:0000313" key="9">
    <source>
        <dbReference type="EMBL" id="OEJ88447.1"/>
    </source>
</evidence>
<dbReference type="SUPFAM" id="SSF51306">
    <property type="entry name" value="LexA/Signal peptidase"/>
    <property type="match status" value="1"/>
</dbReference>
<dbReference type="Gene3D" id="2.10.109.10">
    <property type="entry name" value="Umud Fragment, subunit A"/>
    <property type="match status" value="1"/>
</dbReference>
<evidence type="ECO:0000256" key="5">
    <source>
        <dbReference type="ARBA" id="ARBA00023136"/>
    </source>
</evidence>
<gene>
    <name evidence="9" type="ORF">AWRI3579_g923</name>
</gene>
<dbReference type="Proteomes" id="UP000095728">
    <property type="component" value="Unassembled WGS sequence"/>
</dbReference>
<dbReference type="PANTHER" id="PTHR12383:SF16">
    <property type="entry name" value="MITOCHONDRIAL INNER MEMBRANE PROTEASE SUBUNIT 1"/>
    <property type="match status" value="1"/>
</dbReference>
<evidence type="ECO:0000259" key="8">
    <source>
        <dbReference type="Pfam" id="PF10502"/>
    </source>
</evidence>
<dbReference type="GO" id="GO:0004252">
    <property type="term" value="F:serine-type endopeptidase activity"/>
    <property type="evidence" value="ECO:0007669"/>
    <property type="project" value="InterPro"/>
</dbReference>
<keyword evidence="3 7" id="KW-0378">Hydrolase</keyword>
<evidence type="ECO:0000313" key="10">
    <source>
        <dbReference type="Proteomes" id="UP000095728"/>
    </source>
</evidence>
<dbReference type="STRING" id="56408.A0A1E5RNH7"/>
<dbReference type="CDD" id="cd06530">
    <property type="entry name" value="S26_SPase_I"/>
    <property type="match status" value="1"/>
</dbReference>
<sequence length="186" mass="21193">MLPTLNSTNDYVHVSKKYNNGKNIVMGDCVVAMKPSDPHQRVCKRVSGMPGDIILIDPSIGSKLNYVSEKMASMKSKKDSFEEIGTLLQETLSEYEPLLRRNSDMSNDDIDDEELRDNKRRLESFDEFVQVPKGHVWLTGDNLSYSVDSRTYNFVPMGLIKGKIVAANDFNKPFLQSFRQIDNSYK</sequence>
<comment type="caution">
    <text evidence="9">The sequence shown here is derived from an EMBL/GenBank/DDBJ whole genome shotgun (WGS) entry which is preliminary data.</text>
</comment>
<dbReference type="Pfam" id="PF10502">
    <property type="entry name" value="Peptidase_S26"/>
    <property type="match status" value="1"/>
</dbReference>
<dbReference type="OrthoDB" id="308440at2759"/>
<name>A0A1E5RNH7_9ASCO</name>
<comment type="similarity">
    <text evidence="6">Belongs to the peptidase S26 family. IMP1 subfamily.</text>
</comment>
<comment type="subcellular location">
    <subcellularLocation>
        <location evidence="1 7">Mitochondrion inner membrane</location>
    </subcellularLocation>
</comment>
<dbReference type="EC" id="3.4.21.-" evidence="7"/>
<dbReference type="GO" id="GO:0006627">
    <property type="term" value="P:protein processing involved in protein targeting to mitochondrion"/>
    <property type="evidence" value="ECO:0007669"/>
    <property type="project" value="TreeGrafter"/>
</dbReference>
<dbReference type="NCBIfam" id="TIGR02227">
    <property type="entry name" value="sigpep_I_bact"/>
    <property type="match status" value="1"/>
</dbReference>
<dbReference type="InterPro" id="IPR019533">
    <property type="entry name" value="Peptidase_S26"/>
</dbReference>
<dbReference type="InterPro" id="IPR052064">
    <property type="entry name" value="Mito_IMP1_subunit"/>
</dbReference>
<keyword evidence="10" id="KW-1185">Reference proteome</keyword>
<proteinExistence type="inferred from homology"/>
<dbReference type="InParanoid" id="A0A1E5RNH7"/>